<sequence length="177" mass="19096">MSKFQLKNSMPSRAFELIAAAGVKGSKQVCLVDTFNLSRRMAWVRSQLLGERPPFLVDTAFGLTDASSTTARVAKPAVPTQARRTFEEIMALAPGDAFQWGGMSWEKTGPQDVNSVSGETGTWLATQEGYGGVYRLQVTVAGSNRRIKRIGVDDGHLKLVEAAVHGIAVVARKKDGS</sequence>
<evidence type="ECO:0000313" key="1">
    <source>
        <dbReference type="EMBL" id="MDZ5764339.1"/>
    </source>
</evidence>
<accession>A0AAJ2WL32</accession>
<proteinExistence type="predicted"/>
<evidence type="ECO:0000313" key="2">
    <source>
        <dbReference type="Proteomes" id="UP001288387"/>
    </source>
</evidence>
<name>A0AAJ2WL32_STEMA</name>
<gene>
    <name evidence="1" type="ORF">U4I38_07635</name>
</gene>
<dbReference type="AlphaFoldDB" id="A0AAJ2WL32"/>
<dbReference type="Proteomes" id="UP001288387">
    <property type="component" value="Unassembled WGS sequence"/>
</dbReference>
<dbReference type="RefSeq" id="WP_322540451.1">
    <property type="nucleotide sequence ID" value="NZ_JAXRVB010000006.1"/>
</dbReference>
<organism evidence="1 2">
    <name type="scientific">Stenotrophomonas maltophilia</name>
    <name type="common">Pseudomonas maltophilia</name>
    <name type="synonym">Xanthomonas maltophilia</name>
    <dbReference type="NCBI Taxonomy" id="40324"/>
    <lineage>
        <taxon>Bacteria</taxon>
        <taxon>Pseudomonadati</taxon>
        <taxon>Pseudomonadota</taxon>
        <taxon>Gammaproteobacteria</taxon>
        <taxon>Lysobacterales</taxon>
        <taxon>Lysobacteraceae</taxon>
        <taxon>Stenotrophomonas</taxon>
        <taxon>Stenotrophomonas maltophilia group</taxon>
    </lineage>
</organism>
<reference evidence="1" key="1">
    <citation type="submission" date="2023-12" db="EMBL/GenBank/DDBJ databases">
        <title>'Antibacterial potential of Stenotrophomonas maltophilia cystic fibrosis isolates' (manuscript under preparation).</title>
        <authorList>
            <person name="Crisan C.V."/>
            <person name="Pettis M."/>
            <person name="Goldberg J.B."/>
        </authorList>
    </citation>
    <scope>NUCLEOTIDE SEQUENCE</scope>
    <source>
        <strain evidence="1">CCV129</strain>
    </source>
</reference>
<protein>
    <submittedName>
        <fullName evidence="1">Uncharacterized protein</fullName>
    </submittedName>
</protein>
<comment type="caution">
    <text evidence="1">The sequence shown here is derived from an EMBL/GenBank/DDBJ whole genome shotgun (WGS) entry which is preliminary data.</text>
</comment>
<dbReference type="EMBL" id="JAXRVB010000006">
    <property type="protein sequence ID" value="MDZ5764339.1"/>
    <property type="molecule type" value="Genomic_DNA"/>
</dbReference>